<accession>A0A8R1U144</accession>
<dbReference type="Proteomes" id="UP000024404">
    <property type="component" value="Unassembled WGS sequence"/>
</dbReference>
<dbReference type="PANTHER" id="PTHR21700:SF24">
    <property type="entry name" value="TRANSTHYRETIN-LIKE FAMILY PROTEIN"/>
    <property type="match status" value="1"/>
</dbReference>
<evidence type="ECO:0000256" key="3">
    <source>
        <dbReference type="ARBA" id="ARBA00022525"/>
    </source>
</evidence>
<keyword evidence="4 5" id="KW-0732">Signal</keyword>
<sequence>MLSYQLFLLLTISPFTHGFPGQKKNITVVGELNCGRNYYSNVKVELWEADTFNRDDKLNSTYTDKMGRFTVSDSTREIRNIEPSLN</sequence>
<dbReference type="InterPro" id="IPR038479">
    <property type="entry name" value="Transthyretin-like_sf"/>
</dbReference>
<dbReference type="Pfam" id="PF01060">
    <property type="entry name" value="TTR-52"/>
    <property type="match status" value="1"/>
</dbReference>
<reference evidence="6" key="2">
    <citation type="submission" date="2022-06" db="UniProtKB">
        <authorList>
            <consortium name="EnsemblMetazoa"/>
        </authorList>
    </citation>
    <scope>IDENTIFICATION</scope>
</reference>
<feature type="chain" id="PRO_5035854146" description="Transthyretin-like family protein" evidence="5">
    <location>
        <begin position="19"/>
        <end position="86"/>
    </location>
</feature>
<evidence type="ECO:0000256" key="5">
    <source>
        <dbReference type="SAM" id="SignalP"/>
    </source>
</evidence>
<dbReference type="EMBL" id="CMVM020000261">
    <property type="status" value="NOT_ANNOTATED_CDS"/>
    <property type="molecule type" value="Genomic_DNA"/>
</dbReference>
<evidence type="ECO:0000256" key="2">
    <source>
        <dbReference type="ARBA" id="ARBA00010112"/>
    </source>
</evidence>
<name>A0A8R1U144_ONCVO</name>
<protein>
    <recommendedName>
        <fullName evidence="8">Transthyretin-like family protein</fullName>
    </recommendedName>
</protein>
<keyword evidence="7" id="KW-1185">Reference proteome</keyword>
<keyword evidence="3" id="KW-0964">Secreted</keyword>
<organism evidence="6 7">
    <name type="scientific">Onchocerca volvulus</name>
    <dbReference type="NCBI Taxonomy" id="6282"/>
    <lineage>
        <taxon>Eukaryota</taxon>
        <taxon>Metazoa</taxon>
        <taxon>Ecdysozoa</taxon>
        <taxon>Nematoda</taxon>
        <taxon>Chromadorea</taxon>
        <taxon>Rhabditida</taxon>
        <taxon>Spirurina</taxon>
        <taxon>Spiruromorpha</taxon>
        <taxon>Filarioidea</taxon>
        <taxon>Onchocercidae</taxon>
        <taxon>Onchocerca</taxon>
    </lineage>
</organism>
<evidence type="ECO:0008006" key="8">
    <source>
        <dbReference type="Google" id="ProtNLM"/>
    </source>
</evidence>
<evidence type="ECO:0000256" key="4">
    <source>
        <dbReference type="ARBA" id="ARBA00022729"/>
    </source>
</evidence>
<evidence type="ECO:0000313" key="6">
    <source>
        <dbReference type="EnsemblMetazoa" id="OVOC9323.1"/>
    </source>
</evidence>
<reference evidence="7" key="1">
    <citation type="submission" date="2013-10" db="EMBL/GenBank/DDBJ databases">
        <title>Genome sequencing of Onchocerca volvulus.</title>
        <authorList>
            <person name="Cotton J."/>
            <person name="Tsai J."/>
            <person name="Stanley E."/>
            <person name="Tracey A."/>
            <person name="Holroyd N."/>
            <person name="Lustigman S."/>
            <person name="Berriman M."/>
        </authorList>
    </citation>
    <scope>NUCLEOTIDE SEQUENCE</scope>
</reference>
<dbReference type="Gene3D" id="2.60.40.3330">
    <property type="match status" value="1"/>
</dbReference>
<evidence type="ECO:0000313" key="7">
    <source>
        <dbReference type="Proteomes" id="UP000024404"/>
    </source>
</evidence>
<evidence type="ECO:0000256" key="1">
    <source>
        <dbReference type="ARBA" id="ARBA00004613"/>
    </source>
</evidence>
<feature type="signal peptide" evidence="5">
    <location>
        <begin position="1"/>
        <end position="18"/>
    </location>
</feature>
<dbReference type="EnsemblMetazoa" id="OVOC9323.1">
    <property type="protein sequence ID" value="OVOC9323.1"/>
    <property type="gene ID" value="WBGene00246132"/>
</dbReference>
<dbReference type="GO" id="GO:0005576">
    <property type="term" value="C:extracellular region"/>
    <property type="evidence" value="ECO:0007669"/>
    <property type="project" value="UniProtKB-SubCell"/>
</dbReference>
<dbReference type="InterPro" id="IPR001534">
    <property type="entry name" value="Transthyretin-like"/>
</dbReference>
<comment type="subcellular location">
    <subcellularLocation>
        <location evidence="1">Secreted</location>
    </subcellularLocation>
</comment>
<comment type="similarity">
    <text evidence="2">Belongs to the nematode transthyretin-like family.</text>
</comment>
<dbReference type="AlphaFoldDB" id="A0A8R1U144"/>
<dbReference type="GO" id="GO:0009986">
    <property type="term" value="C:cell surface"/>
    <property type="evidence" value="ECO:0007669"/>
    <property type="project" value="InterPro"/>
</dbReference>
<proteinExistence type="inferred from homology"/>
<dbReference type="PANTHER" id="PTHR21700">
    <property type="entry name" value="TRANSTHYRETIN-LIKE FAMILY PROTEIN-RELATED"/>
    <property type="match status" value="1"/>
</dbReference>